<comment type="pathway">
    <text evidence="2">Protein modification; protein glycosylation.</text>
</comment>
<feature type="transmembrane region" description="Helical" evidence="18">
    <location>
        <begin position="574"/>
        <end position="592"/>
    </location>
</feature>
<dbReference type="Pfam" id="PF02366">
    <property type="entry name" value="PMT"/>
    <property type="match status" value="1"/>
</dbReference>
<dbReference type="EMBL" id="NWSH01003201">
    <property type="protein sequence ID" value="PCG66793.1"/>
    <property type="molecule type" value="Genomic_DNA"/>
</dbReference>
<proteinExistence type="inferred from homology"/>
<feature type="domain" description="MIR" evidence="19">
    <location>
        <begin position="797"/>
        <end position="855"/>
    </location>
</feature>
<comment type="subunit">
    <text evidence="15">Interacts with tw/POMT2.</text>
</comment>
<feature type="domain" description="MIR" evidence="19">
    <location>
        <begin position="480"/>
        <end position="538"/>
    </location>
</feature>
<keyword evidence="7 18" id="KW-0812">Transmembrane</keyword>
<dbReference type="Pfam" id="PF02815">
    <property type="entry name" value="MIR"/>
    <property type="match status" value="2"/>
</dbReference>
<keyword evidence="8" id="KW-0677">Repeat</keyword>
<dbReference type="AlphaFoldDB" id="A0A2A4J5U6"/>
<evidence type="ECO:0000256" key="16">
    <source>
        <dbReference type="ARBA" id="ARBA00073145"/>
    </source>
</evidence>
<organism evidence="20">
    <name type="scientific">Heliothis virescens</name>
    <name type="common">Tobacco budworm moth</name>
    <dbReference type="NCBI Taxonomy" id="7102"/>
    <lineage>
        <taxon>Eukaryota</taxon>
        <taxon>Metazoa</taxon>
        <taxon>Ecdysozoa</taxon>
        <taxon>Arthropoda</taxon>
        <taxon>Hexapoda</taxon>
        <taxon>Insecta</taxon>
        <taxon>Pterygota</taxon>
        <taxon>Neoptera</taxon>
        <taxon>Endopterygota</taxon>
        <taxon>Lepidoptera</taxon>
        <taxon>Glossata</taxon>
        <taxon>Ditrysia</taxon>
        <taxon>Noctuoidea</taxon>
        <taxon>Noctuidae</taxon>
        <taxon>Heliothinae</taxon>
        <taxon>Heliothis</taxon>
    </lineage>
</organism>
<feature type="transmembrane region" description="Helical" evidence="18">
    <location>
        <begin position="612"/>
        <end position="634"/>
    </location>
</feature>
<gene>
    <name evidence="20" type="ORF">B5V51_7233</name>
</gene>
<dbReference type="PANTHER" id="PTHR10050:SF51">
    <property type="entry name" value="PROTEIN O-MANNOSYL-TRANSFERASE 1"/>
    <property type="match status" value="1"/>
</dbReference>
<dbReference type="Gene3D" id="2.80.10.50">
    <property type="match status" value="2"/>
</dbReference>
<dbReference type="GO" id="GO:0004169">
    <property type="term" value="F:dolichyl-phosphate-mannose-protein mannosyltransferase activity"/>
    <property type="evidence" value="ECO:0007669"/>
    <property type="project" value="UniProtKB-EC"/>
</dbReference>
<evidence type="ECO:0000313" key="20">
    <source>
        <dbReference type="EMBL" id="PCG66793.1"/>
    </source>
</evidence>
<dbReference type="FunFam" id="2.80.10.50:FF:000012">
    <property type="entry name" value="Protein O-mannosyl-transferase 1"/>
    <property type="match status" value="2"/>
</dbReference>
<evidence type="ECO:0000256" key="1">
    <source>
        <dbReference type="ARBA" id="ARBA00004477"/>
    </source>
</evidence>
<evidence type="ECO:0000256" key="4">
    <source>
        <dbReference type="ARBA" id="ARBA00012839"/>
    </source>
</evidence>
<dbReference type="UniPathway" id="UPA00378"/>
<feature type="domain" description="MIR" evidence="19">
    <location>
        <begin position="736"/>
        <end position="793"/>
    </location>
</feature>
<feature type="transmembrane region" description="Helical" evidence="18">
    <location>
        <begin position="185"/>
        <end position="204"/>
    </location>
</feature>
<evidence type="ECO:0000256" key="18">
    <source>
        <dbReference type="SAM" id="Phobius"/>
    </source>
</evidence>
<accession>A0A2A4J5U6</accession>
<feature type="domain" description="MIR" evidence="19">
    <location>
        <begin position="664"/>
        <end position="725"/>
    </location>
</feature>
<evidence type="ECO:0000256" key="14">
    <source>
        <dbReference type="ARBA" id="ARBA00059310"/>
    </source>
</evidence>
<evidence type="ECO:0000256" key="5">
    <source>
        <dbReference type="ARBA" id="ARBA00022676"/>
    </source>
</evidence>
<keyword evidence="6" id="KW-0808">Transferase</keyword>
<evidence type="ECO:0000256" key="7">
    <source>
        <dbReference type="ARBA" id="ARBA00022692"/>
    </source>
</evidence>
<evidence type="ECO:0000256" key="9">
    <source>
        <dbReference type="ARBA" id="ARBA00022824"/>
    </source>
</evidence>
<dbReference type="CDD" id="cd23281">
    <property type="entry name" value="beta-trefoil_MIR_POMT1"/>
    <property type="match status" value="2"/>
</dbReference>
<comment type="function">
    <text evidence="14">Rt/POMT1 and tw/POMT2 function as a protein O-mannosyltransferase in association with each other to generate and maintain normal muscle development.</text>
</comment>
<keyword evidence="10 18" id="KW-1133">Transmembrane helix</keyword>
<dbReference type="PANTHER" id="PTHR10050">
    <property type="entry name" value="DOLICHYL-PHOSPHATE-MANNOSE--PROTEIN MANNOSYLTRANSFERASE"/>
    <property type="match status" value="1"/>
</dbReference>
<evidence type="ECO:0000256" key="12">
    <source>
        <dbReference type="ARBA" id="ARBA00045085"/>
    </source>
</evidence>
<dbReference type="SUPFAM" id="SSF82109">
    <property type="entry name" value="MIR domain"/>
    <property type="match status" value="2"/>
</dbReference>
<sequence length="958" mass="108390">MDVSSDIKNRHDKKKIKEVSELARNSYFKDILNNETQSTDDISAAVETEPIQKEILSSKTEQGLSGVYLHLEINLVFLGLLALALCTRLPNLEEPHYIVFDELHYGRYVSLYTKGIFFFDAHPPLGKQLLYLAGRAAGYDGNFTFDRIGTPYTDNVPVKALRLIPALAGSMLVAVTYQLMMEISFYHWTAVLAGLLVLFENCFLAQSRFMLLESIQILFGLYGILCAIKSTRRTGFASFVWLCIAALALGCCFSVKYSGVYSYFLAVFLVGRQIWKRIGSTKSVLRLTWSALWRLLVLTVIPFAVYVSVFYAHLAMLPKAGPHDSVMTSAFQASLQGGLASITRGQPLHVAHGSQITLRHTHGRTCWLHSHAHVYPVRYTDGRGSSHQQQVTCYSFKDVNNWWIVKRPDQASLSVSRPPDAIRHGDVVQLLHGITSRALNSHDVAAPVSPQSQEVSCYIDYNVSMPAQNLWRVDIVNRDSEDATWDSIRSLVRLVHVDSGSALRFSGRQLPSWGFHQHEVVADKVLTHQDTVWNVEEHRYTKAEDRKERERELVSAEMIPTAVTQLTFWEKVKYSGVYSYFLAVFLVGRQIWKRIGSTKSVLRLTWSALWRLLVLTVIPFAVYVSVFYAHLAMLPKAGPHDSVMTSAFQASLQGGLASITRGQPLHVAHGSQITLRHTHGRTCWLHSHAHVYPVRYTDGRGSSHQQQVTCYSFKDVNNWWIVKRPDQASLSVSRPPDAIRHGDVVQLLHGITSRALNSHDVAAPVSPQSQEVSCYIDYNVSMPAQNLWRVDIVNRDSEDATWDSIRSLVRLVHVDSGSALRFSGRQLPSWGFHQHEVVADKVLTHQDTVWNVEEHRYTKAEDRKERERELVSAEMIPTAVTQLTFWEKFAELQYKMIAHAPDAPHGHMFASDPSEWPLLIRSIAYWLSPNSNCLPRTVRYPSASRLRGPTTMCNEEIL</sequence>
<dbReference type="EC" id="2.4.1.109" evidence="4"/>
<reference evidence="20" key="1">
    <citation type="submission" date="2017-09" db="EMBL/GenBank/DDBJ databases">
        <title>Contemporary evolution of a Lepidopteran species, Heliothis virescens, in response to modern agricultural practices.</title>
        <authorList>
            <person name="Fritz M.L."/>
            <person name="Deyonke A.M."/>
            <person name="Papanicolaou A."/>
            <person name="Micinski S."/>
            <person name="Westbrook J."/>
            <person name="Gould F."/>
        </authorList>
    </citation>
    <scope>NUCLEOTIDE SEQUENCE [LARGE SCALE GENOMIC DNA]</scope>
    <source>
        <strain evidence="20">HvINT-</strain>
        <tissue evidence="20">Whole body</tissue>
    </source>
</reference>
<evidence type="ECO:0000259" key="19">
    <source>
        <dbReference type="PROSITE" id="PS50919"/>
    </source>
</evidence>
<dbReference type="SMART" id="SM00472">
    <property type="entry name" value="MIR"/>
    <property type="match status" value="6"/>
</dbReference>
<protein>
    <recommendedName>
        <fullName evidence="16">Protein O-mannosyltransferase 1</fullName>
        <ecNumber evidence="4">2.4.1.109</ecNumber>
    </recommendedName>
    <alternativeName>
        <fullName evidence="17">Protein rotated abdomen</fullName>
    </alternativeName>
</protein>
<keyword evidence="5" id="KW-0328">Glycosyltransferase</keyword>
<dbReference type="GO" id="GO:0005789">
    <property type="term" value="C:endoplasmic reticulum membrane"/>
    <property type="evidence" value="ECO:0007669"/>
    <property type="project" value="UniProtKB-SubCell"/>
</dbReference>
<feature type="transmembrane region" description="Helical" evidence="18">
    <location>
        <begin position="291"/>
        <end position="314"/>
    </location>
</feature>
<feature type="transmembrane region" description="Helical" evidence="18">
    <location>
        <begin position="160"/>
        <end position="179"/>
    </location>
</feature>
<evidence type="ECO:0000256" key="17">
    <source>
        <dbReference type="ARBA" id="ARBA00079036"/>
    </source>
</evidence>
<comment type="catalytic activity">
    <reaction evidence="13">
        <text>a di-trans,poly-cis-dolichyl beta-D-mannosyl phosphate + L-seryl-[protein] = 3-O-(alpha-D-mannosyl)-L-seryl-[protein] + a di-trans,poly-cis-dolichyl phosphate + H(+)</text>
        <dbReference type="Rhea" id="RHEA:17377"/>
        <dbReference type="Rhea" id="RHEA-COMP:9863"/>
        <dbReference type="Rhea" id="RHEA-COMP:13546"/>
        <dbReference type="Rhea" id="RHEA-COMP:19498"/>
        <dbReference type="Rhea" id="RHEA-COMP:19501"/>
        <dbReference type="ChEBI" id="CHEBI:15378"/>
        <dbReference type="ChEBI" id="CHEBI:29999"/>
        <dbReference type="ChEBI" id="CHEBI:57683"/>
        <dbReference type="ChEBI" id="CHEBI:58211"/>
        <dbReference type="ChEBI" id="CHEBI:137321"/>
        <dbReference type="EC" id="2.4.1.109"/>
    </reaction>
</comment>
<feature type="transmembrane region" description="Helical" evidence="18">
    <location>
        <begin position="211"/>
        <end position="231"/>
    </location>
</feature>
<evidence type="ECO:0000256" key="15">
    <source>
        <dbReference type="ARBA" id="ARBA00061810"/>
    </source>
</evidence>
<dbReference type="InterPro" id="IPR016093">
    <property type="entry name" value="MIR_motif"/>
</dbReference>
<dbReference type="InterPro" id="IPR003342">
    <property type="entry name" value="ArnT-like_N"/>
</dbReference>
<evidence type="ECO:0000256" key="8">
    <source>
        <dbReference type="ARBA" id="ARBA00022737"/>
    </source>
</evidence>
<feature type="domain" description="MIR" evidence="19">
    <location>
        <begin position="419"/>
        <end position="476"/>
    </location>
</feature>
<evidence type="ECO:0000256" key="10">
    <source>
        <dbReference type="ARBA" id="ARBA00022989"/>
    </source>
</evidence>
<comment type="caution">
    <text evidence="20">The sequence shown here is derived from an EMBL/GenBank/DDBJ whole genome shotgun (WGS) entry which is preliminary data.</text>
</comment>
<dbReference type="InterPro" id="IPR027005">
    <property type="entry name" value="PMT-like"/>
</dbReference>
<dbReference type="InterPro" id="IPR036300">
    <property type="entry name" value="MIR_dom_sf"/>
</dbReference>
<dbReference type="PROSITE" id="PS50919">
    <property type="entry name" value="MIR"/>
    <property type="match status" value="6"/>
</dbReference>
<evidence type="ECO:0000256" key="6">
    <source>
        <dbReference type="ARBA" id="ARBA00022679"/>
    </source>
</evidence>
<dbReference type="InterPro" id="IPR032421">
    <property type="entry name" value="PMT_4TMC"/>
</dbReference>
<evidence type="ECO:0000256" key="11">
    <source>
        <dbReference type="ARBA" id="ARBA00023136"/>
    </source>
</evidence>
<comment type="subcellular location">
    <subcellularLocation>
        <location evidence="1">Endoplasmic reticulum membrane</location>
        <topology evidence="1">Multi-pass membrane protein</topology>
    </subcellularLocation>
</comment>
<evidence type="ECO:0000256" key="2">
    <source>
        <dbReference type="ARBA" id="ARBA00004922"/>
    </source>
</evidence>
<keyword evidence="11 18" id="KW-0472">Membrane</keyword>
<feature type="transmembrane region" description="Helical" evidence="18">
    <location>
        <begin position="237"/>
        <end position="270"/>
    </location>
</feature>
<comment type="catalytic activity">
    <reaction evidence="12">
        <text>a di-trans,poly-cis-dolichyl beta-D-mannosyl phosphate + L-threonyl-[protein] = 3-O-(alpha-D-mannosyl)-L-threonyl-[protein] + a di-trans,poly-cis-dolichyl phosphate + H(+)</text>
        <dbReference type="Rhea" id="RHEA:53396"/>
        <dbReference type="Rhea" id="RHEA-COMP:11060"/>
        <dbReference type="Rhea" id="RHEA-COMP:13547"/>
        <dbReference type="Rhea" id="RHEA-COMP:19498"/>
        <dbReference type="Rhea" id="RHEA-COMP:19501"/>
        <dbReference type="ChEBI" id="CHEBI:15378"/>
        <dbReference type="ChEBI" id="CHEBI:30013"/>
        <dbReference type="ChEBI" id="CHEBI:57683"/>
        <dbReference type="ChEBI" id="CHEBI:58211"/>
        <dbReference type="ChEBI" id="CHEBI:137323"/>
        <dbReference type="EC" id="2.4.1.109"/>
    </reaction>
</comment>
<dbReference type="Pfam" id="PF16192">
    <property type="entry name" value="PMT_4TMC"/>
    <property type="match status" value="1"/>
</dbReference>
<keyword evidence="9" id="KW-0256">Endoplasmic reticulum</keyword>
<comment type="similarity">
    <text evidence="3">Belongs to the glycosyltransferase 39 family.</text>
</comment>
<dbReference type="STRING" id="7102.A0A2A4J5U6"/>
<feature type="domain" description="MIR" evidence="19">
    <location>
        <begin position="347"/>
        <end position="408"/>
    </location>
</feature>
<evidence type="ECO:0000256" key="3">
    <source>
        <dbReference type="ARBA" id="ARBA00007222"/>
    </source>
</evidence>
<evidence type="ECO:0000256" key="13">
    <source>
        <dbReference type="ARBA" id="ARBA00045102"/>
    </source>
</evidence>
<name>A0A2A4J5U6_HELVI</name>